<feature type="compositionally biased region" description="Polar residues" evidence="1">
    <location>
        <begin position="65"/>
        <end position="75"/>
    </location>
</feature>
<protein>
    <submittedName>
        <fullName evidence="2">Uncharacterized protein</fullName>
    </submittedName>
</protein>
<comment type="caution">
    <text evidence="2">The sequence shown here is derived from an EMBL/GenBank/DDBJ whole genome shotgun (WGS) entry which is preliminary data.</text>
</comment>
<feature type="compositionally biased region" description="Polar residues" evidence="1">
    <location>
        <begin position="647"/>
        <end position="660"/>
    </location>
</feature>
<organism evidence="2 3">
    <name type="scientific">Zasmidium cellare</name>
    <name type="common">Wine cellar mold</name>
    <name type="synonym">Racodium cellare</name>
    <dbReference type="NCBI Taxonomy" id="395010"/>
    <lineage>
        <taxon>Eukaryota</taxon>
        <taxon>Fungi</taxon>
        <taxon>Dikarya</taxon>
        <taxon>Ascomycota</taxon>
        <taxon>Pezizomycotina</taxon>
        <taxon>Dothideomycetes</taxon>
        <taxon>Dothideomycetidae</taxon>
        <taxon>Mycosphaerellales</taxon>
        <taxon>Mycosphaerellaceae</taxon>
        <taxon>Zasmidium</taxon>
    </lineage>
</organism>
<name>A0ABR0E6U1_ZASCE</name>
<feature type="compositionally biased region" description="Polar residues" evidence="1">
    <location>
        <begin position="544"/>
        <end position="577"/>
    </location>
</feature>
<feature type="compositionally biased region" description="Basic and acidic residues" evidence="1">
    <location>
        <begin position="509"/>
        <end position="518"/>
    </location>
</feature>
<evidence type="ECO:0000313" key="3">
    <source>
        <dbReference type="Proteomes" id="UP001305779"/>
    </source>
</evidence>
<keyword evidence="3" id="KW-1185">Reference proteome</keyword>
<evidence type="ECO:0000313" key="2">
    <source>
        <dbReference type="EMBL" id="KAK4497039.1"/>
    </source>
</evidence>
<dbReference type="Proteomes" id="UP001305779">
    <property type="component" value="Unassembled WGS sequence"/>
</dbReference>
<feature type="region of interest" description="Disordered" evidence="1">
    <location>
        <begin position="65"/>
        <end position="103"/>
    </location>
</feature>
<feature type="compositionally biased region" description="Polar residues" evidence="1">
    <location>
        <begin position="443"/>
        <end position="457"/>
    </location>
</feature>
<accession>A0ABR0E6U1</accession>
<evidence type="ECO:0000256" key="1">
    <source>
        <dbReference type="SAM" id="MobiDB-lite"/>
    </source>
</evidence>
<feature type="compositionally biased region" description="Basic and acidic residues" evidence="1">
    <location>
        <begin position="590"/>
        <end position="604"/>
    </location>
</feature>
<reference evidence="2 3" key="1">
    <citation type="journal article" date="2023" name="G3 (Bethesda)">
        <title>A chromosome-level genome assembly of Zasmidium syzygii isolated from banana leaves.</title>
        <authorList>
            <person name="van Westerhoven A.C."/>
            <person name="Mehrabi R."/>
            <person name="Talebi R."/>
            <person name="Steentjes M.B.F."/>
            <person name="Corcolon B."/>
            <person name="Chong P.A."/>
            <person name="Kema G.H.J."/>
            <person name="Seidl M.F."/>
        </authorList>
    </citation>
    <scope>NUCLEOTIDE SEQUENCE [LARGE SCALE GENOMIC DNA]</scope>
    <source>
        <strain evidence="2 3">P124</strain>
    </source>
</reference>
<feature type="region of interest" description="Disordered" evidence="1">
    <location>
        <begin position="1"/>
        <end position="49"/>
    </location>
</feature>
<sequence>MLANQAATMSEGIVSRDSDTLGDGNRPSQSPRPLEMAQYPSENSTHGPHHILSAQQNLLAGTAANATHSTSNQSGVAEHSHSSSGNQASHLGGVAAHHTQTSSTVRPPYDVLYSIEDMIKETLGNSLSGRAANSSLLQELKNACPEDLIDIDIITAFLTLLVTPARDGGIEKKLRKAILGLANLTKMTADEQVRSDFLKPKTSGLSNDIQKNKKRLRPGMSIYATCIEPMTNKQTPPYHETYISTPGPRVICKRYRHYIYKIEGNRISSFPFKTSGGTGMTHVHGQELRRYSTCMQAGGDTSKRQGDGPLVFTSGSEPECATVCTMERIIHMGDYIEPAEDQVTKDSVVRVADDLLALGLITQKDAGEQMEVNGITKDLAVQYRQFGIPRPGEILVEKDKVVCSLPAQQVFNLFGPPTTWNPDQTCHGYKIPFVCITPSSTNAGKPNHCPQSNRQGTSGNGPQGTNTTYPPPPSSTGAQAANHLHGARSQHRHSEQYPTMAQQPKRGIKKPETKEKGRGKGKLTTRQQQTLLEQDAFGEGPYFNQRQPTKSGYGDRSTTYPQGHTSSRHSGASQSTARPGKGAASGGTHRPQDRGSVEQPDKGPHRGHRQPLAEMPGGGEVKPSRYSTPNALHADRKFSANKGCDNSPPTSMPPRSNSGLFGNKPYLNANNVNTGGWLPR</sequence>
<proteinExistence type="predicted"/>
<dbReference type="EMBL" id="JAXOVC010000009">
    <property type="protein sequence ID" value="KAK4497039.1"/>
    <property type="molecule type" value="Genomic_DNA"/>
</dbReference>
<feature type="region of interest" description="Disordered" evidence="1">
    <location>
        <begin position="443"/>
        <end position="680"/>
    </location>
</feature>
<gene>
    <name evidence="2" type="ORF">PRZ48_011488</name>
</gene>